<reference evidence="3" key="1">
    <citation type="journal article" date="2019" name="Int. J. Syst. Evol. Microbiol.">
        <title>The Global Catalogue of Microorganisms (GCM) 10K type strain sequencing project: providing services to taxonomists for standard genome sequencing and annotation.</title>
        <authorList>
            <consortium name="The Broad Institute Genomics Platform"/>
            <consortium name="The Broad Institute Genome Sequencing Center for Infectious Disease"/>
            <person name="Wu L."/>
            <person name="Ma J."/>
        </authorList>
    </citation>
    <scope>NUCLEOTIDE SEQUENCE [LARGE SCALE GENOMIC DNA]</scope>
    <source>
        <strain evidence="3">CCUG 56698</strain>
    </source>
</reference>
<gene>
    <name evidence="2" type="ORF">ACFQWG_10000</name>
</gene>
<evidence type="ECO:0000256" key="1">
    <source>
        <dbReference type="SAM" id="SignalP"/>
    </source>
</evidence>
<protein>
    <submittedName>
        <fullName evidence="2">Uncharacterized protein</fullName>
    </submittedName>
</protein>
<name>A0ABW2SNR8_9ACTO</name>
<proteinExistence type="predicted"/>
<evidence type="ECO:0000313" key="2">
    <source>
        <dbReference type="EMBL" id="MFC7581525.1"/>
    </source>
</evidence>
<feature type="signal peptide" evidence="1">
    <location>
        <begin position="1"/>
        <end position="26"/>
    </location>
</feature>
<feature type="chain" id="PRO_5045063862" evidence="1">
    <location>
        <begin position="27"/>
        <end position="65"/>
    </location>
</feature>
<comment type="caution">
    <text evidence="2">The sequence shown here is derived from an EMBL/GenBank/DDBJ whole genome shotgun (WGS) entry which is preliminary data.</text>
</comment>
<sequence>MRRWAAGVVLCCATAALTGVAGPARAADVPPPATAAATAPGGQITPLGDPWICRFFPKLPACQDL</sequence>
<keyword evidence="3" id="KW-1185">Reference proteome</keyword>
<dbReference type="Proteomes" id="UP001596527">
    <property type="component" value="Unassembled WGS sequence"/>
</dbReference>
<organism evidence="2 3">
    <name type="scientific">Schaalia naturae</name>
    <dbReference type="NCBI Taxonomy" id="635203"/>
    <lineage>
        <taxon>Bacteria</taxon>
        <taxon>Bacillati</taxon>
        <taxon>Actinomycetota</taxon>
        <taxon>Actinomycetes</taxon>
        <taxon>Actinomycetales</taxon>
        <taxon>Actinomycetaceae</taxon>
        <taxon>Schaalia</taxon>
    </lineage>
</organism>
<dbReference type="EMBL" id="JBHTEF010000001">
    <property type="protein sequence ID" value="MFC7581525.1"/>
    <property type="molecule type" value="Genomic_DNA"/>
</dbReference>
<evidence type="ECO:0000313" key="3">
    <source>
        <dbReference type="Proteomes" id="UP001596527"/>
    </source>
</evidence>
<dbReference type="RefSeq" id="WP_380974914.1">
    <property type="nucleotide sequence ID" value="NZ_JBHTEF010000001.1"/>
</dbReference>
<keyword evidence="1" id="KW-0732">Signal</keyword>
<accession>A0ABW2SNR8</accession>